<sequence length="563" mass="61909">MFKIARGANNGGDPAGEVVMWSSAGLIEGTEPLTVESMALQLTLEPRSDLYQLKLKVYDKPPVHLACMRSRGIQGVLQQLMHLPQLELPGCPEELALVIRTEGEVHKVDSWEKLLQMQLGTDQIAAEVLVQATVRSMDGSFLERLLVEEQLTGHAVLKMFSAFGQALADGSFIILPQDTPLFTYGRRIGQLHLTVEQRVQVAFHAELGARRALNLRLASQAKLGHVMAELVELMRGDGAEDFALASDARAKLLSRLLSPSVVLLWDSHGACCQFVDQEAAGSVPILDLLDSEPFLMESQTQGLQGAGEHIKLRLAPRSSCAVINMSDDGPDQFRQSFWVTRNSSIEALRQQLLVLLHKTGVGELIDVDGTHIDPTDPLDEQCEIVAEDLESPKVACSLRFEACQKPVVLKLRVKTSSPEDDEEHKRTLRFASEDTVDVLVRATRWVLECGPILAVTELQAADVIWDDCVEALRETQLQQLVREDGEILLRLRLAGQGDLEEVLQFTPCSRDESSMRPPLQEKALGSGRATAVHGTNSVFSWATEDCVSTFSDERLSACRPGGG</sequence>
<evidence type="ECO:0000313" key="2">
    <source>
        <dbReference type="Proteomes" id="UP000601435"/>
    </source>
</evidence>
<dbReference type="OrthoDB" id="10295310at2759"/>
<reference evidence="1" key="1">
    <citation type="submission" date="2021-02" db="EMBL/GenBank/DDBJ databases">
        <authorList>
            <person name="Dougan E. K."/>
            <person name="Rhodes N."/>
            <person name="Thang M."/>
            <person name="Chan C."/>
        </authorList>
    </citation>
    <scope>NUCLEOTIDE SEQUENCE</scope>
</reference>
<dbReference type="Proteomes" id="UP000601435">
    <property type="component" value="Unassembled WGS sequence"/>
</dbReference>
<organism evidence="1 2">
    <name type="scientific">Symbiodinium necroappetens</name>
    <dbReference type="NCBI Taxonomy" id="1628268"/>
    <lineage>
        <taxon>Eukaryota</taxon>
        <taxon>Sar</taxon>
        <taxon>Alveolata</taxon>
        <taxon>Dinophyceae</taxon>
        <taxon>Suessiales</taxon>
        <taxon>Symbiodiniaceae</taxon>
        <taxon>Symbiodinium</taxon>
    </lineage>
</organism>
<proteinExistence type="predicted"/>
<evidence type="ECO:0000313" key="1">
    <source>
        <dbReference type="EMBL" id="CAE7487227.1"/>
    </source>
</evidence>
<dbReference type="EMBL" id="CAJNJA010022141">
    <property type="protein sequence ID" value="CAE7487227.1"/>
    <property type="molecule type" value="Genomic_DNA"/>
</dbReference>
<dbReference type="AlphaFoldDB" id="A0A812SS88"/>
<name>A0A812SS88_9DINO</name>
<accession>A0A812SS88</accession>
<protein>
    <submittedName>
        <fullName evidence="1">Uncharacterized protein</fullName>
    </submittedName>
</protein>
<gene>
    <name evidence="1" type="ORF">SNEC2469_LOCUS13841</name>
</gene>
<keyword evidence="2" id="KW-1185">Reference proteome</keyword>
<comment type="caution">
    <text evidence="1">The sequence shown here is derived from an EMBL/GenBank/DDBJ whole genome shotgun (WGS) entry which is preliminary data.</text>
</comment>